<dbReference type="STRING" id="656914.SAMN00017405_2115"/>
<feature type="binding site" evidence="5">
    <location>
        <position position="77"/>
    </location>
    <ligand>
        <name>Mn(2+)</name>
        <dbReference type="ChEBI" id="CHEBI:29035"/>
    </ligand>
</feature>
<evidence type="ECO:0000313" key="7">
    <source>
        <dbReference type="EMBL" id="SMB92876.1"/>
    </source>
</evidence>
<keyword evidence="8" id="KW-1185">Reference proteome</keyword>
<dbReference type="PANTHER" id="PTHR11404">
    <property type="entry name" value="SUPEROXIDE DISMUTASE 2"/>
    <property type="match status" value="1"/>
</dbReference>
<dbReference type="Pfam" id="PF02777">
    <property type="entry name" value="Sod_Fe_C"/>
    <property type="match status" value="1"/>
</dbReference>
<evidence type="ECO:0000256" key="1">
    <source>
        <dbReference type="ARBA" id="ARBA00008714"/>
    </source>
</evidence>
<feature type="binding site" evidence="5">
    <location>
        <position position="162"/>
    </location>
    <ligand>
        <name>Mn(2+)</name>
        <dbReference type="ChEBI" id="CHEBI:29035"/>
    </ligand>
</feature>
<feature type="binding site" evidence="5">
    <location>
        <position position="158"/>
    </location>
    <ligand>
        <name>Mn(2+)</name>
        <dbReference type="ChEBI" id="CHEBI:29035"/>
    </ligand>
</feature>
<dbReference type="InterPro" id="IPR036314">
    <property type="entry name" value="SOD_C_sf"/>
</dbReference>
<feature type="binding site" evidence="5">
    <location>
        <position position="26"/>
    </location>
    <ligand>
        <name>Mn(2+)</name>
        <dbReference type="ChEBI" id="CHEBI:29035"/>
    </ligand>
</feature>
<name>A0A1W1VHS0_DESTI</name>
<dbReference type="AlphaFoldDB" id="A0A1W1VHS0"/>
<reference evidence="7 8" key="1">
    <citation type="submission" date="2017-04" db="EMBL/GenBank/DDBJ databases">
        <authorList>
            <person name="Afonso C.L."/>
            <person name="Miller P.J."/>
            <person name="Scott M.A."/>
            <person name="Spackman E."/>
            <person name="Goraichik I."/>
            <person name="Dimitrov K.M."/>
            <person name="Suarez D.L."/>
            <person name="Swayne D.E."/>
        </authorList>
    </citation>
    <scope>NUCLEOTIDE SEQUENCE [LARGE SCALE GENOMIC DNA]</scope>
    <source>
        <strain evidence="7 8">DSM 11270</strain>
    </source>
</reference>
<dbReference type="InterPro" id="IPR050265">
    <property type="entry name" value="Fe/Mn_Superoxide_Dismutase"/>
</dbReference>
<dbReference type="InterPro" id="IPR036324">
    <property type="entry name" value="Mn/Fe_SOD_N_sf"/>
</dbReference>
<feature type="domain" description="Manganese/iron superoxide dismutase C-terminal" evidence="6">
    <location>
        <begin position="92"/>
        <end position="191"/>
    </location>
</feature>
<dbReference type="EMBL" id="FWWT01000021">
    <property type="protein sequence ID" value="SMB92876.1"/>
    <property type="molecule type" value="Genomic_DNA"/>
</dbReference>
<sequence>MRKEIMAQKFDFSNVEGISQKQLLEHYKLYQGYVNKINEIWSILNQKIDFENPNSTYSSIRSLKLGETYALDGVKLHQLYFENLGGNEGNCSGKILKLIQRDYFSCEYFYERLRDIGLSMRGWAVLAIDPIDDRLHIYGLDAHDVGPVWNAYPLLVLDVYEHAYFLDFATNRKAYINTFIRNINWRIVNRRLNEYFAFKNNLNE</sequence>
<proteinExistence type="inferred from homology"/>
<dbReference type="SUPFAM" id="SSF46609">
    <property type="entry name" value="Fe,Mn superoxide dismutase (SOD), N-terminal domain"/>
    <property type="match status" value="1"/>
</dbReference>
<keyword evidence="3 5" id="KW-0479">Metal-binding</keyword>
<dbReference type="GO" id="GO:0004784">
    <property type="term" value="F:superoxide dismutase activity"/>
    <property type="evidence" value="ECO:0007669"/>
    <property type="project" value="UniProtKB-EC"/>
</dbReference>
<evidence type="ECO:0000313" key="8">
    <source>
        <dbReference type="Proteomes" id="UP000192731"/>
    </source>
</evidence>
<dbReference type="SUPFAM" id="SSF54719">
    <property type="entry name" value="Fe,Mn superoxide dismutase (SOD), C-terminal domain"/>
    <property type="match status" value="1"/>
</dbReference>
<dbReference type="PANTHER" id="PTHR11404:SF6">
    <property type="entry name" value="SUPEROXIDE DISMUTASE [MN], MITOCHONDRIAL"/>
    <property type="match status" value="1"/>
</dbReference>
<dbReference type="InterPro" id="IPR019832">
    <property type="entry name" value="Mn/Fe_SOD_C"/>
</dbReference>
<comment type="similarity">
    <text evidence="1">Belongs to the iron/manganese superoxide dismutase family.</text>
</comment>
<evidence type="ECO:0000256" key="4">
    <source>
        <dbReference type="ARBA" id="ARBA00023002"/>
    </source>
</evidence>
<dbReference type="GO" id="GO:0046872">
    <property type="term" value="F:metal ion binding"/>
    <property type="evidence" value="ECO:0007669"/>
    <property type="project" value="UniProtKB-KW"/>
</dbReference>
<accession>A0A1W1VHS0</accession>
<dbReference type="EC" id="1.15.1.1" evidence="2"/>
<protein>
    <recommendedName>
        <fullName evidence="2">superoxide dismutase</fullName>
        <ecNumber evidence="2">1.15.1.1</ecNumber>
    </recommendedName>
</protein>
<organism evidence="7 8">
    <name type="scientific">Desulfonispora thiosulfatigenes DSM 11270</name>
    <dbReference type="NCBI Taxonomy" id="656914"/>
    <lineage>
        <taxon>Bacteria</taxon>
        <taxon>Bacillati</taxon>
        <taxon>Bacillota</taxon>
        <taxon>Clostridia</taxon>
        <taxon>Eubacteriales</taxon>
        <taxon>Peptococcaceae</taxon>
        <taxon>Desulfonispora</taxon>
    </lineage>
</organism>
<gene>
    <name evidence="7" type="ORF">SAMN00017405_2115</name>
</gene>
<dbReference type="Gene3D" id="3.55.40.20">
    <property type="entry name" value="Iron/manganese superoxide dismutase, C-terminal domain"/>
    <property type="match status" value="1"/>
</dbReference>
<evidence type="ECO:0000256" key="3">
    <source>
        <dbReference type="ARBA" id="ARBA00022723"/>
    </source>
</evidence>
<evidence type="ECO:0000256" key="5">
    <source>
        <dbReference type="PIRSR" id="PIRSR000349-1"/>
    </source>
</evidence>
<dbReference type="PIRSF" id="PIRSF000349">
    <property type="entry name" value="SODismutase"/>
    <property type="match status" value="1"/>
</dbReference>
<evidence type="ECO:0000259" key="6">
    <source>
        <dbReference type="Pfam" id="PF02777"/>
    </source>
</evidence>
<dbReference type="Proteomes" id="UP000192731">
    <property type="component" value="Unassembled WGS sequence"/>
</dbReference>
<dbReference type="InterPro" id="IPR001189">
    <property type="entry name" value="Mn/Fe_SOD"/>
</dbReference>
<evidence type="ECO:0000256" key="2">
    <source>
        <dbReference type="ARBA" id="ARBA00012682"/>
    </source>
</evidence>
<keyword evidence="4" id="KW-0560">Oxidoreductase</keyword>